<dbReference type="RefSeq" id="WP_094545957.1">
    <property type="nucleotide sequence ID" value="NZ_MQWB01000001.1"/>
</dbReference>
<dbReference type="FunFam" id="3.40.50.720:FF:000084">
    <property type="entry name" value="Short-chain dehydrogenase reductase"/>
    <property type="match status" value="1"/>
</dbReference>
<evidence type="ECO:0000313" key="4">
    <source>
        <dbReference type="Proteomes" id="UP000216446"/>
    </source>
</evidence>
<dbReference type="SUPFAM" id="SSF51735">
    <property type="entry name" value="NAD(P)-binding Rossmann-fold domains"/>
    <property type="match status" value="1"/>
</dbReference>
<dbReference type="PANTHER" id="PTHR43639:SF1">
    <property type="entry name" value="SHORT-CHAIN DEHYDROGENASE_REDUCTASE FAMILY PROTEIN"/>
    <property type="match status" value="1"/>
</dbReference>
<comment type="caution">
    <text evidence="3">The sequence shown here is derived from an EMBL/GenBank/DDBJ whole genome shotgun (WGS) entry which is preliminary data.</text>
</comment>
<evidence type="ECO:0000313" key="3">
    <source>
        <dbReference type="EMBL" id="OZC02084.1"/>
    </source>
</evidence>
<comment type="similarity">
    <text evidence="1">Belongs to the short-chain dehydrogenases/reductases (SDR) family.</text>
</comment>
<dbReference type="Pfam" id="PF13561">
    <property type="entry name" value="adh_short_C2"/>
    <property type="match status" value="1"/>
</dbReference>
<proteinExistence type="inferred from homology"/>
<evidence type="ECO:0000256" key="2">
    <source>
        <dbReference type="ARBA" id="ARBA00023002"/>
    </source>
</evidence>
<reference evidence="3 4" key="1">
    <citation type="submission" date="2016-11" db="EMBL/GenBank/DDBJ databases">
        <title>Study of marine rhodopsin-containing bacteria.</title>
        <authorList>
            <person name="Yoshizawa S."/>
            <person name="Kumagai Y."/>
            <person name="Kogure K."/>
        </authorList>
    </citation>
    <scope>NUCLEOTIDE SEQUENCE [LARGE SCALE GENOMIC DNA]</scope>
    <source>
        <strain evidence="3 4">SG-29</strain>
    </source>
</reference>
<dbReference type="PANTHER" id="PTHR43639">
    <property type="entry name" value="OXIDOREDUCTASE, SHORT-CHAIN DEHYDROGENASE/REDUCTASE FAMILY (AFU_ORTHOLOGUE AFUA_5G02870)"/>
    <property type="match status" value="1"/>
</dbReference>
<dbReference type="Gene3D" id="3.40.50.720">
    <property type="entry name" value="NAD(P)-binding Rossmann-like Domain"/>
    <property type="match status" value="1"/>
</dbReference>
<dbReference type="OrthoDB" id="9788235at2"/>
<dbReference type="InterPro" id="IPR002347">
    <property type="entry name" value="SDR_fam"/>
</dbReference>
<gene>
    <name evidence="3" type="ORF">BSZ36_03245</name>
</gene>
<accession>A0A259TWY0</accession>
<dbReference type="InParanoid" id="A0A259TWY0"/>
<protein>
    <submittedName>
        <fullName evidence="3">3-oxoacyl-ACP reductase</fullName>
    </submittedName>
</protein>
<dbReference type="AlphaFoldDB" id="A0A259TWY0"/>
<dbReference type="Proteomes" id="UP000216446">
    <property type="component" value="Unassembled WGS sequence"/>
</dbReference>
<dbReference type="PRINTS" id="PR00081">
    <property type="entry name" value="GDHRDH"/>
</dbReference>
<keyword evidence="2" id="KW-0560">Oxidoreductase</keyword>
<sequence length="259" mass="27070">MPLLSSDSVALVTGSSRGAGAAIAKALAREGAAVCVNYLHSADKASGVVAEIEAAGGRAFAHGADVTDRDAVQGMIEAIQERYGRIDIAVSNALPSYSFDPSARYVGIETAEWEDFNRQYEGAVRAAFHLAQALTPVMREQASGGSIVHIGTNLVYNPVVTYHDYTAAKAGLVGLTRTLAKELGPHGIRVNLVAGGLLQTTDASAVTSDEVFEFVRQGTPLQQTVTPEEFADAVLFFASPLSRTVTGQSLAVDGGLTMA</sequence>
<dbReference type="NCBIfam" id="NF006393">
    <property type="entry name" value="PRK08642.1"/>
    <property type="match status" value="1"/>
</dbReference>
<dbReference type="GO" id="GO:0016491">
    <property type="term" value="F:oxidoreductase activity"/>
    <property type="evidence" value="ECO:0007669"/>
    <property type="project" value="UniProtKB-KW"/>
</dbReference>
<dbReference type="PRINTS" id="PR00080">
    <property type="entry name" value="SDRFAMILY"/>
</dbReference>
<organism evidence="3 4">
    <name type="scientific">Rubricoccus marinus</name>
    <dbReference type="NCBI Taxonomy" id="716817"/>
    <lineage>
        <taxon>Bacteria</taxon>
        <taxon>Pseudomonadati</taxon>
        <taxon>Rhodothermota</taxon>
        <taxon>Rhodothermia</taxon>
        <taxon>Rhodothermales</taxon>
        <taxon>Rubricoccaceae</taxon>
        <taxon>Rubricoccus</taxon>
    </lineage>
</organism>
<keyword evidence="4" id="KW-1185">Reference proteome</keyword>
<dbReference type="EMBL" id="MQWB01000001">
    <property type="protein sequence ID" value="OZC02084.1"/>
    <property type="molecule type" value="Genomic_DNA"/>
</dbReference>
<name>A0A259TWY0_9BACT</name>
<dbReference type="FunCoup" id="A0A259TWY0">
    <property type="interactions" value="101"/>
</dbReference>
<evidence type="ECO:0000256" key="1">
    <source>
        <dbReference type="ARBA" id="ARBA00006484"/>
    </source>
</evidence>
<dbReference type="InterPro" id="IPR036291">
    <property type="entry name" value="NAD(P)-bd_dom_sf"/>
</dbReference>